<sequence length="165" mass="19167">MTRDAMPDGMPDAFKVLIYATWRDRLLVFDEPDFPEIALQVPGGTVEHMETIERAALREFVEETGLAPKAPFRLIETCDYRFEQKGSLITHRRSYFHVALPEKPAETWVHWETMPFGGGEPIRFRFFWLELDEAHQRLGYGMADALAHLVGRPAKPVLHRENLFR</sequence>
<gene>
    <name evidence="4" type="ORF">NBH20_13820</name>
</gene>
<dbReference type="SUPFAM" id="SSF55811">
    <property type="entry name" value="Nudix"/>
    <property type="match status" value="1"/>
</dbReference>
<evidence type="ECO:0000256" key="2">
    <source>
        <dbReference type="ARBA" id="ARBA00022801"/>
    </source>
</evidence>
<dbReference type="Pfam" id="PF00293">
    <property type="entry name" value="NUDIX"/>
    <property type="match status" value="1"/>
</dbReference>
<dbReference type="RefSeq" id="WP_244625123.1">
    <property type="nucleotide sequence ID" value="NZ_JAMQAY010000005.1"/>
</dbReference>
<comment type="caution">
    <text evidence="4">The sequence shown here is derived from an EMBL/GenBank/DDBJ whole genome shotgun (WGS) entry which is preliminary data.</text>
</comment>
<dbReference type="Gene3D" id="3.90.79.10">
    <property type="entry name" value="Nucleoside Triphosphate Pyrophosphohydrolase"/>
    <property type="match status" value="1"/>
</dbReference>
<dbReference type="CDD" id="cd04663">
    <property type="entry name" value="NUDIX_Hydrolase"/>
    <property type="match status" value="1"/>
</dbReference>
<evidence type="ECO:0000313" key="4">
    <source>
        <dbReference type="EMBL" id="MCM2402242.1"/>
    </source>
</evidence>
<comment type="cofactor">
    <cofactor evidence="1">
        <name>Mg(2+)</name>
        <dbReference type="ChEBI" id="CHEBI:18420"/>
    </cofactor>
</comment>
<keyword evidence="2" id="KW-0378">Hydrolase</keyword>
<reference evidence="4 5" key="1">
    <citation type="submission" date="2022-06" db="EMBL/GenBank/DDBJ databases">
        <authorList>
            <person name="Sun Q."/>
        </authorList>
    </citation>
    <scope>NUCLEOTIDE SEQUENCE [LARGE SCALE GENOMIC DNA]</scope>
    <source>
        <strain evidence="4 5">S153</strain>
    </source>
</reference>
<keyword evidence="5" id="KW-1185">Reference proteome</keyword>
<evidence type="ECO:0000259" key="3">
    <source>
        <dbReference type="PROSITE" id="PS51462"/>
    </source>
</evidence>
<dbReference type="Proteomes" id="UP001155079">
    <property type="component" value="Unassembled WGS sequence"/>
</dbReference>
<dbReference type="EMBL" id="JAMQAY010000005">
    <property type="protein sequence ID" value="MCM2402242.1"/>
    <property type="molecule type" value="Genomic_DNA"/>
</dbReference>
<dbReference type="InterPro" id="IPR000086">
    <property type="entry name" value="NUDIX_hydrolase_dom"/>
</dbReference>
<accession>A0ABT0V8Q4</accession>
<feature type="domain" description="Nudix hydrolase" evidence="3">
    <location>
        <begin position="9"/>
        <end position="159"/>
    </location>
</feature>
<dbReference type="InterPro" id="IPR020084">
    <property type="entry name" value="NUDIX_hydrolase_CS"/>
</dbReference>
<evidence type="ECO:0000256" key="1">
    <source>
        <dbReference type="ARBA" id="ARBA00001946"/>
    </source>
</evidence>
<evidence type="ECO:0000313" key="5">
    <source>
        <dbReference type="Proteomes" id="UP001155079"/>
    </source>
</evidence>
<organism evidence="4 5">
    <name type="scientific">Ciceribacter sichuanensis</name>
    <dbReference type="NCBI Taxonomy" id="2949647"/>
    <lineage>
        <taxon>Bacteria</taxon>
        <taxon>Pseudomonadati</taxon>
        <taxon>Pseudomonadota</taxon>
        <taxon>Alphaproteobacteria</taxon>
        <taxon>Hyphomicrobiales</taxon>
        <taxon>Rhizobiaceae</taxon>
        <taxon>Ciceribacter</taxon>
    </lineage>
</organism>
<protein>
    <submittedName>
        <fullName evidence="4">NUDIX domain-containing protein</fullName>
    </submittedName>
</protein>
<name>A0ABT0V8Q4_9HYPH</name>
<dbReference type="PROSITE" id="PS00893">
    <property type="entry name" value="NUDIX_BOX"/>
    <property type="match status" value="1"/>
</dbReference>
<proteinExistence type="predicted"/>
<dbReference type="PROSITE" id="PS51462">
    <property type="entry name" value="NUDIX"/>
    <property type="match status" value="1"/>
</dbReference>
<dbReference type="InterPro" id="IPR015797">
    <property type="entry name" value="NUDIX_hydrolase-like_dom_sf"/>
</dbReference>